<proteinExistence type="predicted"/>
<dbReference type="AlphaFoldDB" id="A0A4Y2FA21"/>
<evidence type="ECO:0000313" key="1">
    <source>
        <dbReference type="EMBL" id="GBM38380.1"/>
    </source>
</evidence>
<evidence type="ECO:0000313" key="2">
    <source>
        <dbReference type="Proteomes" id="UP000499080"/>
    </source>
</evidence>
<organism evidence="1 2">
    <name type="scientific">Araneus ventricosus</name>
    <name type="common">Orbweaver spider</name>
    <name type="synonym">Epeira ventricosa</name>
    <dbReference type="NCBI Taxonomy" id="182803"/>
    <lineage>
        <taxon>Eukaryota</taxon>
        <taxon>Metazoa</taxon>
        <taxon>Ecdysozoa</taxon>
        <taxon>Arthropoda</taxon>
        <taxon>Chelicerata</taxon>
        <taxon>Arachnida</taxon>
        <taxon>Araneae</taxon>
        <taxon>Araneomorphae</taxon>
        <taxon>Entelegynae</taxon>
        <taxon>Araneoidea</taxon>
        <taxon>Araneidae</taxon>
        <taxon>Araneus</taxon>
    </lineage>
</organism>
<reference evidence="1 2" key="1">
    <citation type="journal article" date="2019" name="Sci. Rep.">
        <title>Orb-weaving spider Araneus ventricosus genome elucidates the spidroin gene catalogue.</title>
        <authorList>
            <person name="Kono N."/>
            <person name="Nakamura H."/>
            <person name="Ohtoshi R."/>
            <person name="Moran D.A.P."/>
            <person name="Shinohara A."/>
            <person name="Yoshida Y."/>
            <person name="Fujiwara M."/>
            <person name="Mori M."/>
            <person name="Tomita M."/>
            <person name="Arakawa K."/>
        </authorList>
    </citation>
    <scope>NUCLEOTIDE SEQUENCE [LARGE SCALE GENOMIC DNA]</scope>
</reference>
<gene>
    <name evidence="1" type="ORF">AVEN_254289_1</name>
</gene>
<accession>A0A4Y2FA21</accession>
<sequence>MVTPDIAELTYDFSQRMLINRAAGTETIHSPPSFPEDLQRSGANSTYAIQMRERFRNRYGMRPGSCRAGSHNDARFLIASSGTPRLNEARA</sequence>
<protein>
    <submittedName>
        <fullName evidence="1">Uncharacterized protein</fullName>
    </submittedName>
</protein>
<name>A0A4Y2FA21_ARAVE</name>
<keyword evidence="2" id="KW-1185">Reference proteome</keyword>
<comment type="caution">
    <text evidence="1">The sequence shown here is derived from an EMBL/GenBank/DDBJ whole genome shotgun (WGS) entry which is preliminary data.</text>
</comment>
<dbReference type="Proteomes" id="UP000499080">
    <property type="component" value="Unassembled WGS sequence"/>
</dbReference>
<dbReference type="EMBL" id="BGPR01000867">
    <property type="protein sequence ID" value="GBM38380.1"/>
    <property type="molecule type" value="Genomic_DNA"/>
</dbReference>